<name>A0A8X8LDI4_9BACT</name>
<proteinExistence type="predicted"/>
<dbReference type="Proteomes" id="UP000198711">
    <property type="component" value="Unassembled WGS sequence"/>
</dbReference>
<comment type="caution">
    <text evidence="1">The sequence shown here is derived from an EMBL/GenBank/DDBJ whole genome shotgun (WGS) entry which is preliminary data.</text>
</comment>
<organism evidence="1 2">
    <name type="scientific">Hydrobacter penzbergensis</name>
    <dbReference type="NCBI Taxonomy" id="1235997"/>
    <lineage>
        <taxon>Bacteria</taxon>
        <taxon>Pseudomonadati</taxon>
        <taxon>Bacteroidota</taxon>
        <taxon>Chitinophagia</taxon>
        <taxon>Chitinophagales</taxon>
        <taxon>Chitinophagaceae</taxon>
        <taxon>Hydrobacter</taxon>
    </lineage>
</organism>
<evidence type="ECO:0000313" key="2">
    <source>
        <dbReference type="Proteomes" id="UP000198711"/>
    </source>
</evidence>
<evidence type="ECO:0008006" key="3">
    <source>
        <dbReference type="Google" id="ProtNLM"/>
    </source>
</evidence>
<sequence length="117" mass="13117">MSKPSKTFKVIPTDNFLSEAKNLLKKYPNIKDDFLAPADMLKCDPITGNDYIGRQCYKVGMQISDKKKGESGAARVIVNIEISDREVYVLSVYDKGNQSTISEKELNKLLAKKSLIN</sequence>
<reference evidence="1 2" key="1">
    <citation type="submission" date="2016-10" db="EMBL/GenBank/DDBJ databases">
        <authorList>
            <person name="Varghese N."/>
            <person name="Submissions S."/>
        </authorList>
    </citation>
    <scope>NUCLEOTIDE SEQUENCE [LARGE SCALE GENOMIC DNA]</scope>
    <source>
        <strain evidence="1 2">DSM 25353</strain>
    </source>
</reference>
<dbReference type="EMBL" id="FNNO01000006">
    <property type="protein sequence ID" value="SDW84269.1"/>
    <property type="molecule type" value="Genomic_DNA"/>
</dbReference>
<dbReference type="AlphaFoldDB" id="A0A8X8LDI4"/>
<protein>
    <recommendedName>
        <fullName evidence="3">mRNA-degrading endonuclease RelE, toxin component of the RelBE toxin-antitoxin system</fullName>
    </recommendedName>
</protein>
<accession>A0A8X8LDI4</accession>
<dbReference type="RefSeq" id="WP_092723572.1">
    <property type="nucleotide sequence ID" value="NZ_FNNO01000006.1"/>
</dbReference>
<gene>
    <name evidence="1" type="ORF">SAMN05444410_106107</name>
</gene>
<keyword evidence="2" id="KW-1185">Reference proteome</keyword>
<evidence type="ECO:0000313" key="1">
    <source>
        <dbReference type="EMBL" id="SDW84269.1"/>
    </source>
</evidence>